<reference evidence="2 3" key="1">
    <citation type="submission" date="2018-02" db="EMBL/GenBank/DDBJ databases">
        <title>Genomic Encyclopedia of Archaeal and Bacterial Type Strains, Phase II (KMG-II): from individual species to whole genera.</title>
        <authorList>
            <person name="Goeker M."/>
        </authorList>
    </citation>
    <scope>NUCLEOTIDE SEQUENCE [LARGE SCALE GENOMIC DNA]</scope>
    <source>
        <strain evidence="2 3">DSM 29526</strain>
    </source>
</reference>
<dbReference type="Proteomes" id="UP000237662">
    <property type="component" value="Unassembled WGS sequence"/>
</dbReference>
<keyword evidence="1" id="KW-0812">Transmembrane</keyword>
<protein>
    <submittedName>
        <fullName evidence="2">Cell division protein FtsQ</fullName>
    </submittedName>
</protein>
<feature type="transmembrane region" description="Helical" evidence="1">
    <location>
        <begin position="12"/>
        <end position="38"/>
    </location>
</feature>
<comment type="caution">
    <text evidence="2">The sequence shown here is derived from an EMBL/GenBank/DDBJ whole genome shotgun (WGS) entry which is preliminary data.</text>
</comment>
<evidence type="ECO:0000313" key="3">
    <source>
        <dbReference type="Proteomes" id="UP000237662"/>
    </source>
</evidence>
<dbReference type="GO" id="GO:0051301">
    <property type="term" value="P:cell division"/>
    <property type="evidence" value="ECO:0007669"/>
    <property type="project" value="UniProtKB-KW"/>
</dbReference>
<keyword evidence="2" id="KW-0131">Cell cycle</keyword>
<keyword evidence="1" id="KW-0472">Membrane</keyword>
<keyword evidence="1" id="KW-1133">Transmembrane helix</keyword>
<evidence type="ECO:0000313" key="2">
    <source>
        <dbReference type="EMBL" id="PPK86024.1"/>
    </source>
</evidence>
<dbReference type="RefSeq" id="WP_104420494.1">
    <property type="nucleotide sequence ID" value="NZ_PTJC01000006.1"/>
</dbReference>
<keyword evidence="2" id="KW-0132">Cell division</keyword>
<evidence type="ECO:0000256" key="1">
    <source>
        <dbReference type="SAM" id="Phobius"/>
    </source>
</evidence>
<dbReference type="AlphaFoldDB" id="A0A2S6I4C9"/>
<organism evidence="2 3">
    <name type="scientific">Neolewinella xylanilytica</name>
    <dbReference type="NCBI Taxonomy" id="1514080"/>
    <lineage>
        <taxon>Bacteria</taxon>
        <taxon>Pseudomonadati</taxon>
        <taxon>Bacteroidota</taxon>
        <taxon>Saprospiria</taxon>
        <taxon>Saprospirales</taxon>
        <taxon>Lewinellaceae</taxon>
        <taxon>Neolewinella</taxon>
    </lineage>
</organism>
<dbReference type="OrthoDB" id="1466667at2"/>
<sequence>MATETQGGKLARFLAGIFIAVRTYGWIFIALAIAVLAISAISERESAHLTAIRPRVVPLADGANLVEAEELMELLAGSFTKPLDQLTLSDVDIERVEEVLESQAFVGDAEAYVDAGMVLNISVRQRVPLLRIIADNGQNYYLDRDGVRLPLSENYTVRVPVVTGNIVPWSEDYEEQTDHQLGQLMALGRLLYRDPFLAALIEQIDITDTGELVLAPKVGDQVVYLGRYDDALTPARLERLKIFYREGIPYEGWRKYRSFDLRYADQVVAKKA</sequence>
<accession>A0A2S6I4C9</accession>
<gene>
    <name evidence="2" type="ORF">CLV84_2941</name>
</gene>
<keyword evidence="3" id="KW-1185">Reference proteome</keyword>
<name>A0A2S6I4C9_9BACT</name>
<proteinExistence type="predicted"/>
<dbReference type="EMBL" id="PTJC01000006">
    <property type="protein sequence ID" value="PPK86024.1"/>
    <property type="molecule type" value="Genomic_DNA"/>
</dbReference>